<dbReference type="AlphaFoldDB" id="A0A5E7YF95"/>
<protein>
    <submittedName>
        <fullName evidence="1">Uncharacterized protein</fullName>
    </submittedName>
</protein>
<evidence type="ECO:0000313" key="2">
    <source>
        <dbReference type="Proteomes" id="UP000326857"/>
    </source>
</evidence>
<reference evidence="1 2" key="1">
    <citation type="submission" date="2019-09" db="EMBL/GenBank/DDBJ databases">
        <authorList>
            <person name="Dittami M. S."/>
        </authorList>
    </citation>
    <scope>NUCLEOTIDE SEQUENCE [LARGE SCALE GENOMIC DNA]</scope>
    <source>
        <strain evidence="1">SPHINGO391</strain>
    </source>
</reference>
<gene>
    <name evidence="1" type="ORF">SPHINGO391_360104</name>
</gene>
<organism evidence="1 2">
    <name type="scientific">Sphingomonas aurantiaca</name>
    <dbReference type="NCBI Taxonomy" id="185949"/>
    <lineage>
        <taxon>Bacteria</taxon>
        <taxon>Pseudomonadati</taxon>
        <taxon>Pseudomonadota</taxon>
        <taxon>Alphaproteobacteria</taxon>
        <taxon>Sphingomonadales</taxon>
        <taxon>Sphingomonadaceae</taxon>
        <taxon>Sphingomonas</taxon>
    </lineage>
</organism>
<name>A0A5E7YF95_9SPHN</name>
<sequence length="115" mass="12636">MALGPDFRQDDGVGWGWRRGRRSGARPNGYVYLSGVALVLFATTDDRDTRRAPPPPVILTKVRIQGIDRQRPWLWVLTFVRMTGLGGAGVAAADRGLDRLGSLLEPRCTRAFSVG</sequence>
<dbReference type="EMBL" id="CABVLI010000030">
    <property type="protein sequence ID" value="VVT05410.1"/>
    <property type="molecule type" value="Genomic_DNA"/>
</dbReference>
<evidence type="ECO:0000313" key="1">
    <source>
        <dbReference type="EMBL" id="VVT05410.1"/>
    </source>
</evidence>
<dbReference type="Proteomes" id="UP000326857">
    <property type="component" value="Unassembled WGS sequence"/>
</dbReference>
<accession>A0A5E7YF95</accession>
<proteinExistence type="predicted"/>